<dbReference type="AlphaFoldDB" id="V4HRW3"/>
<name>V4HRW3_PSEL2</name>
<dbReference type="EMBL" id="AUSV01000051">
    <property type="protein sequence ID" value="ESP92508.1"/>
    <property type="molecule type" value="Genomic_DNA"/>
</dbReference>
<proteinExistence type="predicted"/>
<gene>
    <name evidence="1" type="ORF">PL2TA16_04317</name>
</gene>
<dbReference type="PATRIC" id="fig|1353533.3.peg.3270"/>
<evidence type="ECO:0000313" key="2">
    <source>
        <dbReference type="Proteomes" id="UP000017820"/>
    </source>
</evidence>
<reference evidence="1 2" key="1">
    <citation type="submission" date="2013-07" db="EMBL/GenBank/DDBJ databases">
        <title>Draft genome sequence of Pseudoalteromonas luteoviolacea 2ta16.</title>
        <authorList>
            <person name="Allen E.E."/>
            <person name="Azam F."/>
            <person name="Podell S."/>
        </authorList>
    </citation>
    <scope>NUCLEOTIDE SEQUENCE [LARGE SCALE GENOMIC DNA]</scope>
    <source>
        <strain evidence="1 2">2ta16</strain>
    </source>
</reference>
<accession>V4HRW3</accession>
<comment type="caution">
    <text evidence="1">The sequence shown here is derived from an EMBL/GenBank/DDBJ whole genome shotgun (WGS) entry which is preliminary data.</text>
</comment>
<evidence type="ECO:0000313" key="1">
    <source>
        <dbReference type="EMBL" id="ESP92508.1"/>
    </source>
</evidence>
<sequence length="113" mass="12977">MKLIGSKMELEFREELIASRDSFQSDSSLKQALESNGHPTVNAFVLHYTPDQTEDIYLVLINGSYIISVELERYDQSAAPTLERIELKEYKHRLSRHNQVRLLVAQELLAGQT</sequence>
<organism evidence="1 2">
    <name type="scientific">Pseudoalteromonas luteoviolacea (strain 2ta16)</name>
    <dbReference type="NCBI Taxonomy" id="1353533"/>
    <lineage>
        <taxon>Bacteria</taxon>
        <taxon>Pseudomonadati</taxon>
        <taxon>Pseudomonadota</taxon>
        <taxon>Gammaproteobacteria</taxon>
        <taxon>Alteromonadales</taxon>
        <taxon>Pseudoalteromonadaceae</taxon>
        <taxon>Pseudoalteromonas</taxon>
    </lineage>
</organism>
<dbReference type="Proteomes" id="UP000017820">
    <property type="component" value="Unassembled WGS sequence"/>
</dbReference>
<protein>
    <submittedName>
        <fullName evidence="1">Uncharacterized protein</fullName>
    </submittedName>
</protein>